<protein>
    <submittedName>
        <fullName evidence="2">Molybdenum cofactor biosysynthesis protein</fullName>
    </submittedName>
</protein>
<reference evidence="2 3" key="1">
    <citation type="submission" date="2016-03" db="EMBL/GenBank/DDBJ databases">
        <title>Genome sequence of Rhodococcus kyotonensis KB10.</title>
        <authorList>
            <person name="Jeong H."/>
            <person name="Hong C.E."/>
            <person name="Jo S.H."/>
            <person name="Park J.M."/>
        </authorList>
    </citation>
    <scope>NUCLEOTIDE SEQUENCE [LARGE SCALE GENOMIC DNA]</scope>
    <source>
        <strain evidence="2 3">KB10</strain>
    </source>
</reference>
<dbReference type="Proteomes" id="UP000077519">
    <property type="component" value="Unassembled WGS sequence"/>
</dbReference>
<evidence type="ECO:0000313" key="2">
    <source>
        <dbReference type="EMBL" id="OAK54418.1"/>
    </source>
</evidence>
<comment type="caution">
    <text evidence="2">The sequence shown here is derived from an EMBL/GenBank/DDBJ whole genome shotgun (WGS) entry which is preliminary data.</text>
</comment>
<gene>
    <name evidence="2" type="ORF">A3K89_03275</name>
</gene>
<dbReference type="AlphaFoldDB" id="A0A177YH28"/>
<dbReference type="EMBL" id="LVHI01000012">
    <property type="protein sequence ID" value="OAK54418.1"/>
    <property type="molecule type" value="Genomic_DNA"/>
</dbReference>
<dbReference type="GO" id="GO:0030170">
    <property type="term" value="F:pyridoxal phosphate binding"/>
    <property type="evidence" value="ECO:0007669"/>
    <property type="project" value="InterPro"/>
</dbReference>
<evidence type="ECO:0000259" key="1">
    <source>
        <dbReference type="PROSITE" id="PS51340"/>
    </source>
</evidence>
<dbReference type="InterPro" id="IPR052716">
    <property type="entry name" value="MOSC_domain"/>
</dbReference>
<dbReference type="InterPro" id="IPR005302">
    <property type="entry name" value="MoCF_Sase_C"/>
</dbReference>
<dbReference type="PANTHER" id="PTHR36930:SF1">
    <property type="entry name" value="MOSC DOMAIN-CONTAINING PROTEIN"/>
    <property type="match status" value="1"/>
</dbReference>
<dbReference type="Gene3D" id="2.40.33.20">
    <property type="entry name" value="PK beta-barrel domain-like"/>
    <property type="match status" value="1"/>
</dbReference>
<dbReference type="SUPFAM" id="SSF50800">
    <property type="entry name" value="PK beta-barrel domain-like"/>
    <property type="match status" value="1"/>
</dbReference>
<proteinExistence type="predicted"/>
<dbReference type="GO" id="GO:0030151">
    <property type="term" value="F:molybdenum ion binding"/>
    <property type="evidence" value="ECO:0007669"/>
    <property type="project" value="InterPro"/>
</dbReference>
<dbReference type="PROSITE" id="PS51340">
    <property type="entry name" value="MOSC"/>
    <property type="match status" value="1"/>
</dbReference>
<dbReference type="GO" id="GO:0003824">
    <property type="term" value="F:catalytic activity"/>
    <property type="evidence" value="ECO:0007669"/>
    <property type="project" value="InterPro"/>
</dbReference>
<sequence>MVFEYRADILQLLVSPAHAYFGRSKDGPADDVRTDLVERVEIVANKGIRGDRFFGVKAHTEAAVTFLAVEAWEAVGDALATEMPDTAVARRNIVVRGIELDPLRGVEFELDSGDGPVRFRGGRPAHPCAWMDSMIVDGARKALIGRGGLRAEPLTDGMLRTGPVIVRSPVELDVSKAAAQVKRAQPQAAKPPLPMK</sequence>
<keyword evidence="3" id="KW-1185">Reference proteome</keyword>
<organism evidence="2 3">
    <name type="scientific">Rhodococcoides kyotonense</name>
    <dbReference type="NCBI Taxonomy" id="398843"/>
    <lineage>
        <taxon>Bacteria</taxon>
        <taxon>Bacillati</taxon>
        <taxon>Actinomycetota</taxon>
        <taxon>Actinomycetes</taxon>
        <taxon>Mycobacteriales</taxon>
        <taxon>Nocardiaceae</taxon>
        <taxon>Rhodococcoides</taxon>
    </lineage>
</organism>
<accession>A0A177YH28</accession>
<name>A0A177YH28_9NOCA</name>
<dbReference type="RefSeq" id="WP_068424576.1">
    <property type="nucleotide sequence ID" value="NZ_LVHI01000012.1"/>
</dbReference>
<evidence type="ECO:0000313" key="3">
    <source>
        <dbReference type="Proteomes" id="UP000077519"/>
    </source>
</evidence>
<feature type="domain" description="MOSC" evidence="1">
    <location>
        <begin position="35"/>
        <end position="168"/>
    </location>
</feature>
<dbReference type="PANTHER" id="PTHR36930">
    <property type="entry name" value="METAL-SULFUR CLUSTER BIOSYNTHESIS PROTEINS YUAD-RELATED"/>
    <property type="match status" value="1"/>
</dbReference>
<dbReference type="InterPro" id="IPR011037">
    <property type="entry name" value="Pyrv_Knase-like_insert_dom_sf"/>
</dbReference>